<evidence type="ECO:0000259" key="2">
    <source>
        <dbReference type="SMART" id="SM00460"/>
    </source>
</evidence>
<evidence type="ECO:0000313" key="4">
    <source>
        <dbReference type="Proteomes" id="UP001302072"/>
    </source>
</evidence>
<dbReference type="PANTHER" id="PTHR38339">
    <property type="entry name" value="TRANSGLUTAMINASE DOMAIN PROTEIN"/>
    <property type="match status" value="1"/>
</dbReference>
<organism evidence="3 4">
    <name type="scientific">Stenotrophomonas oahuensis</name>
    <dbReference type="NCBI Taxonomy" id="3003271"/>
    <lineage>
        <taxon>Bacteria</taxon>
        <taxon>Pseudomonadati</taxon>
        <taxon>Pseudomonadota</taxon>
        <taxon>Gammaproteobacteria</taxon>
        <taxon>Lysobacterales</taxon>
        <taxon>Lysobacteraceae</taxon>
        <taxon>Stenotrophomonas</taxon>
    </lineage>
</organism>
<keyword evidence="4" id="KW-1185">Reference proteome</keyword>
<reference evidence="3 4" key="1">
    <citation type="submission" date="2022-12" db="EMBL/GenBank/DDBJ databases">
        <title>Two new species, Stenotrophomonas aracearum and Stenotrophomonas oahuensis, isolated from Anthurium (Araceae family) in Hawaii.</title>
        <authorList>
            <person name="Chunag S.C."/>
            <person name="Dobhal S."/>
            <person name="Alvarez A."/>
            <person name="Arif M."/>
        </authorList>
    </citation>
    <scope>NUCLEOTIDE SEQUENCE [LARGE SCALE GENOMIC DNA]</scope>
    <source>
        <strain evidence="3 4">A5586</strain>
    </source>
</reference>
<dbReference type="InterPro" id="IPR038765">
    <property type="entry name" value="Papain-like_cys_pep_sf"/>
</dbReference>
<evidence type="ECO:0000256" key="1">
    <source>
        <dbReference type="SAM" id="MobiDB-lite"/>
    </source>
</evidence>
<dbReference type="Proteomes" id="UP001302072">
    <property type="component" value="Chromosome"/>
</dbReference>
<feature type="compositionally biased region" description="Basic and acidic residues" evidence="1">
    <location>
        <begin position="151"/>
        <end position="170"/>
    </location>
</feature>
<dbReference type="EMBL" id="CP115541">
    <property type="protein sequence ID" value="WNH54670.1"/>
    <property type="molecule type" value="Genomic_DNA"/>
</dbReference>
<sequence length="492" mass="55087">MPALPDLITQIDAGHFAQAEADISRALADANLSQDQRDAYTFQRERMRRIRLDFTLDAAAAQAQVRKQIPDLTDAEFARWDAQGHLEHLDIDGQRHWFKRAPSNLFRVSAEARARRAPGVPVPKDGPYEVLGPHHQEVVDAARSYRPTVDTYRDDVGDHHPAASTTDDRNAGSPRPLVVGPLSLTPRHVTVTQSLTVKPDTVPAGETVRAWIPYPRAIPGQQENIRFLGSSGGTAPAQIAPEDTQQRTAYLQAPAVAGQPTQFEVRYELTVYARHTDIDPAKVQPTPNDPALQPYLTERAPHVVFTPALRAFSQRIVGDETNPYRIFEKLFDAVDRIPWAGAREYSTLSNISDYALHAGHADCGQQTLLLITLLRLNGIPARWQSGMVYSDDAVGYNNLHDWGAVYLAPYGWVPMDVTTGRLHSSTPALRDFYMGGLDAYRIAFNDDYDRPLVPAKHYPRSDTVDNQRGEVEWSGGNLYYDQWTYDFQSHMK</sequence>
<dbReference type="SMART" id="SM00460">
    <property type="entry name" value="TGc"/>
    <property type="match status" value="1"/>
</dbReference>
<dbReference type="PANTHER" id="PTHR38339:SF1">
    <property type="entry name" value="TRANSGLUTAMINASE-LIKE DOMAIN-CONTAINING PROTEIN"/>
    <property type="match status" value="1"/>
</dbReference>
<dbReference type="Pfam" id="PF01841">
    <property type="entry name" value="Transglut_core"/>
    <property type="match status" value="1"/>
</dbReference>
<dbReference type="Gene3D" id="3.10.620.30">
    <property type="match status" value="1"/>
</dbReference>
<feature type="region of interest" description="Disordered" evidence="1">
    <location>
        <begin position="151"/>
        <end position="181"/>
    </location>
</feature>
<proteinExistence type="predicted"/>
<dbReference type="SUPFAM" id="SSF54001">
    <property type="entry name" value="Cysteine proteinases"/>
    <property type="match status" value="1"/>
</dbReference>
<gene>
    <name evidence="3" type="ORF">PDM29_09395</name>
</gene>
<accession>A0ABY9YUM5</accession>
<protein>
    <submittedName>
        <fullName evidence="3">Transglutaminase-like domain-containing protein</fullName>
    </submittedName>
</protein>
<dbReference type="RefSeq" id="WP_311193756.1">
    <property type="nucleotide sequence ID" value="NZ_CP115541.1"/>
</dbReference>
<evidence type="ECO:0000313" key="3">
    <source>
        <dbReference type="EMBL" id="WNH54670.1"/>
    </source>
</evidence>
<dbReference type="InterPro" id="IPR002931">
    <property type="entry name" value="Transglutaminase-like"/>
</dbReference>
<feature type="domain" description="Transglutaminase-like" evidence="2">
    <location>
        <begin position="355"/>
        <end position="419"/>
    </location>
</feature>
<name>A0ABY9YUM5_9GAMM</name>